<dbReference type="CDD" id="cd09006">
    <property type="entry name" value="PNP_EcPNPI-like"/>
    <property type="match status" value="1"/>
</dbReference>
<reference evidence="7" key="1">
    <citation type="submission" date="2022-06" db="EMBL/GenBank/DDBJ databases">
        <title>Complete Genome Sequence of Arcanobacterium pinnipediorum strain DSM 28752 isolated from a harbour seal.</title>
        <authorList>
            <person name="Borowiak M."/>
            <person name="Kreitlow A."/>
            <person name="Alssahen M."/>
            <person name="Malorny B."/>
            <person name="Laemmler C."/>
            <person name="Prenger-Berninghoff E."/>
            <person name="Siebert U."/>
            <person name="Ploetz M."/>
            <person name="Abdulmawjood A."/>
        </authorList>
    </citation>
    <scope>NUCLEOTIDE SEQUENCE</scope>
    <source>
        <strain evidence="7">DSM 28752</strain>
    </source>
</reference>
<dbReference type="PANTHER" id="PTHR43691:SF11">
    <property type="entry name" value="FI09636P-RELATED"/>
    <property type="match status" value="1"/>
</dbReference>
<evidence type="ECO:0000256" key="5">
    <source>
        <dbReference type="ARBA" id="ARBA00048447"/>
    </source>
</evidence>
<dbReference type="PANTHER" id="PTHR43691">
    <property type="entry name" value="URIDINE PHOSPHORYLASE"/>
    <property type="match status" value="1"/>
</dbReference>
<feature type="domain" description="Nucleoside phosphorylase" evidence="6">
    <location>
        <begin position="16"/>
        <end position="229"/>
    </location>
</feature>
<evidence type="ECO:0000313" key="7">
    <source>
        <dbReference type="EMBL" id="USR78765.1"/>
    </source>
</evidence>
<keyword evidence="4" id="KW-0808">Transferase</keyword>
<keyword evidence="8" id="KW-1185">Reference proteome</keyword>
<gene>
    <name evidence="7" type="ORF">NG665_05060</name>
</gene>
<name>A0ABY5AFW7_9ACTO</name>
<evidence type="ECO:0000256" key="2">
    <source>
        <dbReference type="ARBA" id="ARBA00021980"/>
    </source>
</evidence>
<evidence type="ECO:0000259" key="6">
    <source>
        <dbReference type="Pfam" id="PF01048"/>
    </source>
</evidence>
<protein>
    <recommendedName>
        <fullName evidence="2">Uridine phosphorylase</fullName>
        <ecNumber evidence="1">2.4.2.3</ecNumber>
    </recommendedName>
</protein>
<organism evidence="7 8">
    <name type="scientific">Arcanobacterium pinnipediorum</name>
    <dbReference type="NCBI Taxonomy" id="1503041"/>
    <lineage>
        <taxon>Bacteria</taxon>
        <taxon>Bacillati</taxon>
        <taxon>Actinomycetota</taxon>
        <taxon>Actinomycetes</taxon>
        <taxon>Actinomycetales</taxon>
        <taxon>Actinomycetaceae</taxon>
        <taxon>Arcanobacterium</taxon>
    </lineage>
</organism>
<dbReference type="InterPro" id="IPR004402">
    <property type="entry name" value="DeoD-type"/>
</dbReference>
<dbReference type="Pfam" id="PF01048">
    <property type="entry name" value="PNP_UDP_1"/>
    <property type="match status" value="1"/>
</dbReference>
<dbReference type="Gene3D" id="3.40.50.1580">
    <property type="entry name" value="Nucleoside phosphorylase domain"/>
    <property type="match status" value="1"/>
</dbReference>
<proteinExistence type="predicted"/>
<accession>A0ABY5AFW7</accession>
<dbReference type="SUPFAM" id="SSF53167">
    <property type="entry name" value="Purine and uridine phosphorylases"/>
    <property type="match status" value="1"/>
</dbReference>
<sequence length="235" mass="24781">MATPHISAQPGDFAPAVLMPGDPKRATKMAELLMPDAQMVSNVRGIVGYTGEVNGKPLSIMASGMGQPSLSIYVNELFMFYDVERIIRVGTAGGLSPKVNVGDVIIANGAHYEGVLNTYMAPSTHFSAIASYQLVRGAADAAGDDETVHVGTIVSRDRFYGVDPAENEALAKIGCLGVEMEAGALYGLATKYDRHALSVLTVSDHITVPGPDMDAQERESKFQKALALAVAAAHC</sequence>
<dbReference type="RefSeq" id="WP_252672579.1">
    <property type="nucleotide sequence ID" value="NZ_CP099547.1"/>
</dbReference>
<evidence type="ECO:0000256" key="4">
    <source>
        <dbReference type="ARBA" id="ARBA00022679"/>
    </source>
</evidence>
<evidence type="ECO:0000313" key="8">
    <source>
        <dbReference type="Proteomes" id="UP001056109"/>
    </source>
</evidence>
<dbReference type="NCBIfam" id="NF004489">
    <property type="entry name" value="PRK05819.1"/>
    <property type="match status" value="1"/>
</dbReference>
<dbReference type="Proteomes" id="UP001056109">
    <property type="component" value="Chromosome"/>
</dbReference>
<comment type="catalytic activity">
    <reaction evidence="5">
        <text>uridine + phosphate = alpha-D-ribose 1-phosphate + uracil</text>
        <dbReference type="Rhea" id="RHEA:24388"/>
        <dbReference type="ChEBI" id="CHEBI:16704"/>
        <dbReference type="ChEBI" id="CHEBI:17568"/>
        <dbReference type="ChEBI" id="CHEBI:43474"/>
        <dbReference type="ChEBI" id="CHEBI:57720"/>
        <dbReference type="EC" id="2.4.2.3"/>
    </reaction>
</comment>
<dbReference type="EC" id="2.4.2.3" evidence="1"/>
<dbReference type="InterPro" id="IPR000845">
    <property type="entry name" value="Nucleoside_phosphorylase_d"/>
</dbReference>
<dbReference type="InterPro" id="IPR035994">
    <property type="entry name" value="Nucleoside_phosphorylase_sf"/>
</dbReference>
<keyword evidence="3" id="KW-0328">Glycosyltransferase</keyword>
<evidence type="ECO:0000256" key="1">
    <source>
        <dbReference type="ARBA" id="ARBA00011888"/>
    </source>
</evidence>
<evidence type="ECO:0000256" key="3">
    <source>
        <dbReference type="ARBA" id="ARBA00022676"/>
    </source>
</evidence>
<dbReference type="EMBL" id="CP099547">
    <property type="protein sequence ID" value="USR78765.1"/>
    <property type="molecule type" value="Genomic_DNA"/>
</dbReference>